<keyword evidence="1" id="KW-0472">Membrane</keyword>
<feature type="transmembrane region" description="Helical" evidence="1">
    <location>
        <begin position="137"/>
        <end position="154"/>
    </location>
</feature>
<proteinExistence type="predicted"/>
<evidence type="ECO:0008006" key="4">
    <source>
        <dbReference type="Google" id="ProtNLM"/>
    </source>
</evidence>
<feature type="transmembrane region" description="Helical" evidence="1">
    <location>
        <begin position="60"/>
        <end position="81"/>
    </location>
</feature>
<feature type="transmembrane region" description="Helical" evidence="1">
    <location>
        <begin position="160"/>
        <end position="180"/>
    </location>
</feature>
<evidence type="ECO:0000313" key="3">
    <source>
        <dbReference type="Proteomes" id="UP000192393"/>
    </source>
</evidence>
<name>A0A1W2C8J3_9FLAO</name>
<keyword evidence="3" id="KW-1185">Reference proteome</keyword>
<dbReference type="AlphaFoldDB" id="A0A1W2C8J3"/>
<dbReference type="RefSeq" id="WP_084018158.1">
    <property type="nucleotide sequence ID" value="NZ_FWXS01000009.1"/>
</dbReference>
<gene>
    <name evidence="2" type="ORF">SAMN06296427_109114</name>
</gene>
<dbReference type="Pfam" id="PF14093">
    <property type="entry name" value="DUF4271"/>
    <property type="match status" value="1"/>
</dbReference>
<evidence type="ECO:0000256" key="1">
    <source>
        <dbReference type="SAM" id="Phobius"/>
    </source>
</evidence>
<evidence type="ECO:0000313" key="2">
    <source>
        <dbReference type="EMBL" id="SMC81509.1"/>
    </source>
</evidence>
<dbReference type="Proteomes" id="UP000192393">
    <property type="component" value="Unassembled WGS sequence"/>
</dbReference>
<sequence length="218" mass="25755">MIVLTTTIFTERPIENLNWVIGVLVLTMLVLVISKVLFTNHFYAIGNLEQFVDVNDNQQIFSLINQFLFAILLGSLCVPYLTQDYDYIFYLPITKALMVGLALILFFWLKFFFALLGAYAFKVTHNNTFNFRVSSYYRFYSVAVLWLSVLIFYFSNLPKLPIFIACISILIIVRAWQFVYRTKNQQEQISKNWYYNILYLCALEILPLLVLYKFLTIW</sequence>
<keyword evidence="1" id="KW-0812">Transmembrane</keyword>
<accession>A0A1W2C8J3</accession>
<dbReference type="EMBL" id="FWXS01000009">
    <property type="protein sequence ID" value="SMC81509.1"/>
    <property type="molecule type" value="Genomic_DNA"/>
</dbReference>
<dbReference type="InterPro" id="IPR025367">
    <property type="entry name" value="DUF4271"/>
</dbReference>
<dbReference type="OrthoDB" id="1438590at2"/>
<keyword evidence="1" id="KW-1133">Transmembrane helix</keyword>
<feature type="transmembrane region" description="Helical" evidence="1">
    <location>
        <begin position="192"/>
        <end position="215"/>
    </location>
</feature>
<reference evidence="3" key="1">
    <citation type="submission" date="2017-04" db="EMBL/GenBank/DDBJ databases">
        <authorList>
            <person name="Varghese N."/>
            <person name="Submissions S."/>
        </authorList>
    </citation>
    <scope>NUCLEOTIDE SEQUENCE [LARGE SCALE GENOMIC DNA]</scope>
    <source>
        <strain evidence="3">CGMCC 1.12708</strain>
    </source>
</reference>
<organism evidence="2 3">
    <name type="scientific">Moheibacter sediminis</name>
    <dbReference type="NCBI Taxonomy" id="1434700"/>
    <lineage>
        <taxon>Bacteria</taxon>
        <taxon>Pseudomonadati</taxon>
        <taxon>Bacteroidota</taxon>
        <taxon>Flavobacteriia</taxon>
        <taxon>Flavobacteriales</taxon>
        <taxon>Weeksellaceae</taxon>
        <taxon>Moheibacter</taxon>
    </lineage>
</organism>
<feature type="transmembrane region" description="Helical" evidence="1">
    <location>
        <begin position="87"/>
        <end position="116"/>
    </location>
</feature>
<dbReference type="STRING" id="1434700.SAMN06296427_109114"/>
<protein>
    <recommendedName>
        <fullName evidence="4">DUF4271 domain-containing protein</fullName>
    </recommendedName>
</protein>
<feature type="transmembrane region" description="Helical" evidence="1">
    <location>
        <begin position="19"/>
        <end position="39"/>
    </location>
</feature>